<evidence type="ECO:0000313" key="1">
    <source>
        <dbReference type="EMBL" id="MEK9499732.1"/>
    </source>
</evidence>
<gene>
    <name evidence="1" type="ORF">WI372_01895</name>
</gene>
<evidence type="ECO:0000313" key="2">
    <source>
        <dbReference type="Proteomes" id="UP001484239"/>
    </source>
</evidence>
<reference evidence="1 2" key="1">
    <citation type="submission" date="2024-02" db="EMBL/GenBank/DDBJ databases">
        <title>A novel Gemmatimonadota bacterium.</title>
        <authorList>
            <person name="Du Z.-J."/>
            <person name="Ye Y.-Q."/>
        </authorList>
    </citation>
    <scope>NUCLEOTIDE SEQUENCE [LARGE SCALE GENOMIC DNA]</scope>
    <source>
        <strain evidence="1 2">DH-20</strain>
    </source>
</reference>
<proteinExistence type="predicted"/>
<dbReference type="SUPFAM" id="SSF109604">
    <property type="entry name" value="HD-domain/PDEase-like"/>
    <property type="match status" value="1"/>
</dbReference>
<dbReference type="EMBL" id="JBBHLI010000001">
    <property type="protein sequence ID" value="MEK9499732.1"/>
    <property type="molecule type" value="Genomic_DNA"/>
</dbReference>
<protein>
    <submittedName>
        <fullName evidence="1">Uncharacterized protein</fullName>
    </submittedName>
</protein>
<organism evidence="1 2">
    <name type="scientific">Gaopeijia maritima</name>
    <dbReference type="NCBI Taxonomy" id="3119007"/>
    <lineage>
        <taxon>Bacteria</taxon>
        <taxon>Pseudomonadati</taxon>
        <taxon>Gemmatimonadota</taxon>
        <taxon>Longimicrobiia</taxon>
        <taxon>Gaopeijiales</taxon>
        <taxon>Gaopeijiaceae</taxon>
        <taxon>Gaopeijia</taxon>
    </lineage>
</organism>
<dbReference type="Proteomes" id="UP001484239">
    <property type="component" value="Unassembled WGS sequence"/>
</dbReference>
<name>A0ABU9E6M1_9BACT</name>
<sequence>MDRARPMGHRLDEGAAERGVDEVGRQRIARIHDAAMELRRGAGVGQHHRDYLHPGRSALILLIDLGEADATTLCAAIAFDSERADWIPRAAVADDRDLAMRVAELPPAGADDLAERLVVADEAVRRAALAERLDQLRHAHLWPDLEARRRAHAEAEAVYAPIAQRTHPVFARRYDWWCGMFATRHLTG</sequence>
<comment type="caution">
    <text evidence="1">The sequence shown here is derived from an EMBL/GenBank/DDBJ whole genome shotgun (WGS) entry which is preliminary data.</text>
</comment>
<accession>A0ABU9E6M1</accession>
<dbReference type="RefSeq" id="WP_405278259.1">
    <property type="nucleotide sequence ID" value="NZ_JBBHLI010000001.1"/>
</dbReference>
<keyword evidence="2" id="KW-1185">Reference proteome</keyword>